<organism evidence="6 7">
    <name type="scientific">Saccharomonospora cyanea NA-134</name>
    <dbReference type="NCBI Taxonomy" id="882082"/>
    <lineage>
        <taxon>Bacteria</taxon>
        <taxon>Bacillati</taxon>
        <taxon>Actinomycetota</taxon>
        <taxon>Actinomycetes</taxon>
        <taxon>Pseudonocardiales</taxon>
        <taxon>Pseudonocardiaceae</taxon>
        <taxon>Saccharomonospora</taxon>
    </lineage>
</organism>
<evidence type="ECO:0000313" key="7">
    <source>
        <dbReference type="Proteomes" id="UP000002791"/>
    </source>
</evidence>
<dbReference type="PANTHER" id="PTHR12714">
    <property type="entry name" value="PROTEIN-S ISOPRENYLCYSTEINE O-METHYLTRANSFERASE"/>
    <property type="match status" value="1"/>
</dbReference>
<accession>H5XEE2</accession>
<dbReference type="HOGENOM" id="CLU_065200_7_1_11"/>
<dbReference type="Gene3D" id="1.20.120.1630">
    <property type="match status" value="1"/>
</dbReference>
<dbReference type="eggNOG" id="COG2020">
    <property type="taxonomic scope" value="Bacteria"/>
</dbReference>
<evidence type="ECO:0000256" key="2">
    <source>
        <dbReference type="ARBA" id="ARBA00022692"/>
    </source>
</evidence>
<sequence length="209" mass="21919">MTVVALGLYLGYLLTAFGVRSLLQYRHTGSTGFRGVSGRPFGAGWWGGVLFVLALALGLSGPLLQLLGVVSAIAVLDHGAVHGTGLALTTAGIAATLLAQHVMGTSWRVGVDPQESTDLVTTGAFEWVRNPVFTAMIATGAGLALLAGDPVTIAAFVILVVAVQIQVRAVEEPHLLHVHGSEYRDYAARVGRFLPGIGRLEQHPCQIMS</sequence>
<keyword evidence="4 5" id="KW-0472">Membrane</keyword>
<evidence type="ECO:0000313" key="6">
    <source>
        <dbReference type="EMBL" id="EHR61410.1"/>
    </source>
</evidence>
<dbReference type="Pfam" id="PF04191">
    <property type="entry name" value="PEMT"/>
    <property type="match status" value="1"/>
</dbReference>
<dbReference type="PANTHER" id="PTHR12714:SF9">
    <property type="entry name" value="PROTEIN-S-ISOPRENYLCYSTEINE O-METHYLTRANSFERASE"/>
    <property type="match status" value="1"/>
</dbReference>
<gene>
    <name evidence="6" type="ORF">SaccyDRAFT_2548</name>
</gene>
<feature type="transmembrane region" description="Helical" evidence="5">
    <location>
        <begin position="83"/>
        <end position="103"/>
    </location>
</feature>
<feature type="transmembrane region" description="Helical" evidence="5">
    <location>
        <begin position="135"/>
        <end position="163"/>
    </location>
</feature>
<dbReference type="RefSeq" id="WP_005456564.1">
    <property type="nucleotide sequence ID" value="NZ_CM001440.1"/>
</dbReference>
<evidence type="ECO:0000256" key="1">
    <source>
        <dbReference type="ARBA" id="ARBA00004127"/>
    </source>
</evidence>
<evidence type="ECO:0000256" key="5">
    <source>
        <dbReference type="SAM" id="Phobius"/>
    </source>
</evidence>
<comment type="subcellular location">
    <subcellularLocation>
        <location evidence="1">Endomembrane system</location>
        <topology evidence="1">Multi-pass membrane protein</topology>
    </subcellularLocation>
</comment>
<dbReference type="GO" id="GO:0012505">
    <property type="term" value="C:endomembrane system"/>
    <property type="evidence" value="ECO:0007669"/>
    <property type="project" value="UniProtKB-SubCell"/>
</dbReference>
<dbReference type="GO" id="GO:0016740">
    <property type="term" value="F:transferase activity"/>
    <property type="evidence" value="ECO:0007669"/>
    <property type="project" value="UniProtKB-ARBA"/>
</dbReference>
<dbReference type="AlphaFoldDB" id="H5XEE2"/>
<dbReference type="STRING" id="882082.SaccyDRAFT_2548"/>
<dbReference type="Proteomes" id="UP000002791">
    <property type="component" value="Chromosome"/>
</dbReference>
<feature type="transmembrane region" description="Helical" evidence="5">
    <location>
        <begin position="45"/>
        <end position="76"/>
    </location>
</feature>
<proteinExistence type="predicted"/>
<evidence type="ECO:0000256" key="3">
    <source>
        <dbReference type="ARBA" id="ARBA00022989"/>
    </source>
</evidence>
<name>H5XEE2_9PSEU</name>
<evidence type="ECO:0008006" key="8">
    <source>
        <dbReference type="Google" id="ProtNLM"/>
    </source>
</evidence>
<dbReference type="OrthoDB" id="941586at2"/>
<protein>
    <recommendedName>
        <fullName evidence="8">Isoprenylcysteine carboxyl methyltransferase (ICMT) family protein</fullName>
    </recommendedName>
</protein>
<keyword evidence="2 5" id="KW-0812">Transmembrane</keyword>
<dbReference type="InterPro" id="IPR007318">
    <property type="entry name" value="Phopholipid_MeTrfase"/>
</dbReference>
<dbReference type="EMBL" id="CM001440">
    <property type="protein sequence ID" value="EHR61410.1"/>
    <property type="molecule type" value="Genomic_DNA"/>
</dbReference>
<reference evidence="6 7" key="1">
    <citation type="submission" date="2011-11" db="EMBL/GenBank/DDBJ databases">
        <title>The Noncontiguous Finished sequence of Saccharomonospora cyanea NA-134.</title>
        <authorList>
            <consortium name="US DOE Joint Genome Institute"/>
            <person name="Lucas S."/>
            <person name="Han J."/>
            <person name="Lapidus A."/>
            <person name="Cheng J.-F."/>
            <person name="Goodwin L."/>
            <person name="Pitluck S."/>
            <person name="Peters L."/>
            <person name="Ovchinnikova G."/>
            <person name="Lu M."/>
            <person name="Detter J.C."/>
            <person name="Han C."/>
            <person name="Tapia R."/>
            <person name="Land M."/>
            <person name="Hauser L."/>
            <person name="Kyrpides N."/>
            <person name="Ivanova N."/>
            <person name="Pagani I."/>
            <person name="Brambilla E.-M."/>
            <person name="Klenk H.-P."/>
            <person name="Woyke T."/>
        </authorList>
    </citation>
    <scope>NUCLEOTIDE SEQUENCE [LARGE SCALE GENOMIC DNA]</scope>
    <source>
        <strain evidence="6 7">NA-134</strain>
    </source>
</reference>
<evidence type="ECO:0000256" key="4">
    <source>
        <dbReference type="ARBA" id="ARBA00023136"/>
    </source>
</evidence>
<keyword evidence="3 5" id="KW-1133">Transmembrane helix</keyword>
<keyword evidence="7" id="KW-1185">Reference proteome</keyword>